<dbReference type="InterPro" id="IPR038351">
    <property type="entry name" value="MCD_N_sf"/>
</dbReference>
<dbReference type="PANTHER" id="PTHR28641">
    <property type="match status" value="1"/>
</dbReference>
<dbReference type="InterPro" id="IPR035372">
    <property type="entry name" value="MCD_N"/>
</dbReference>
<accession>A0A1U6HE62</accession>
<keyword evidence="5" id="KW-1185">Reference proteome</keyword>
<feature type="domain" description="Malonyl-CoA decarboxylase C-terminal" evidence="2">
    <location>
        <begin position="183"/>
        <end position="334"/>
    </location>
</feature>
<dbReference type="InterPro" id="IPR042303">
    <property type="entry name" value="Malonyl_CoA_deC_C_sf"/>
</dbReference>
<reference evidence="5" key="1">
    <citation type="submission" date="2017-02" db="EMBL/GenBank/DDBJ databases">
        <authorList>
            <person name="Varghese N."/>
            <person name="Submissions S."/>
        </authorList>
    </citation>
    <scope>NUCLEOTIDE SEQUENCE [LARGE SCALE GENOMIC DNA]</scope>
    <source>
        <strain evidence="5">SM117</strain>
    </source>
</reference>
<evidence type="ECO:0000313" key="5">
    <source>
        <dbReference type="Proteomes" id="UP000190989"/>
    </source>
</evidence>
<dbReference type="STRING" id="428990.SAMN06295987_102226"/>
<organism evidence="4 5">
    <name type="scientific">Novosphingobium mathurense</name>
    <dbReference type="NCBI Taxonomy" id="428990"/>
    <lineage>
        <taxon>Bacteria</taxon>
        <taxon>Pseudomonadati</taxon>
        <taxon>Pseudomonadota</taxon>
        <taxon>Alphaproteobacteria</taxon>
        <taxon>Sphingomonadales</taxon>
        <taxon>Sphingomonadaceae</taxon>
        <taxon>Novosphingobium</taxon>
    </lineage>
</organism>
<protein>
    <submittedName>
        <fullName evidence="4">Malonyl-CoA decarboxylase</fullName>
    </submittedName>
</protein>
<dbReference type="Gene3D" id="1.20.140.90">
    <property type="entry name" value="Malonyl-CoA decarboxylase, oligemerization domain"/>
    <property type="match status" value="1"/>
</dbReference>
<dbReference type="PANTHER" id="PTHR28641:SF1">
    <property type="entry name" value="MALONYL-COA DECARBOXYLASE, MITOCHONDRIAL"/>
    <property type="match status" value="1"/>
</dbReference>
<dbReference type="GO" id="GO:0050080">
    <property type="term" value="F:malonyl-CoA decarboxylase activity"/>
    <property type="evidence" value="ECO:0007669"/>
    <property type="project" value="InterPro"/>
</dbReference>
<feature type="domain" description="Malonyl-CoA decarboxylase N-terminal" evidence="3">
    <location>
        <begin position="97"/>
        <end position="180"/>
    </location>
</feature>
<feature type="region of interest" description="Disordered" evidence="1">
    <location>
        <begin position="432"/>
        <end position="453"/>
    </location>
</feature>
<dbReference type="Pfam" id="PF17408">
    <property type="entry name" value="MCD_N"/>
    <property type="match status" value="1"/>
</dbReference>
<evidence type="ECO:0000256" key="1">
    <source>
        <dbReference type="SAM" id="MobiDB-lite"/>
    </source>
</evidence>
<dbReference type="Pfam" id="PF05292">
    <property type="entry name" value="MCD"/>
    <property type="match status" value="2"/>
</dbReference>
<gene>
    <name evidence="4" type="ORF">SAMN06295987_102226</name>
</gene>
<feature type="domain" description="Malonyl-CoA decarboxylase C-terminal" evidence="2">
    <location>
        <begin position="343"/>
        <end position="403"/>
    </location>
</feature>
<dbReference type="Proteomes" id="UP000190989">
    <property type="component" value="Unassembled WGS sequence"/>
</dbReference>
<evidence type="ECO:0000313" key="4">
    <source>
        <dbReference type="EMBL" id="SLJ94055.1"/>
    </source>
</evidence>
<dbReference type="InterPro" id="IPR007956">
    <property type="entry name" value="Malonyl_CoA_deC_C"/>
</dbReference>
<dbReference type="Gene3D" id="3.40.630.150">
    <property type="entry name" value="Malonyl-CoA decarboxylase, catalytic domain"/>
    <property type="match status" value="2"/>
</dbReference>
<name>A0A1U6HE62_9SPHN</name>
<evidence type="ECO:0000259" key="3">
    <source>
        <dbReference type="Pfam" id="PF17408"/>
    </source>
</evidence>
<dbReference type="AlphaFoldDB" id="A0A1U6HE62"/>
<dbReference type="RefSeq" id="WP_079730006.1">
    <property type="nucleotide sequence ID" value="NZ_FVZE01000002.1"/>
</dbReference>
<evidence type="ECO:0000259" key="2">
    <source>
        <dbReference type="Pfam" id="PF05292"/>
    </source>
</evidence>
<sequence length="453" mass="49601">MSPSRTPNPTDEQATGRRRNALDLLLNSGLGKLLRGLGVTSRRSGGEGLLEIADALLSLRGRASGPALASAFFDLYEASDAEARQEFLAKVHERHPADTKAIDKAIVRWNEKRDEAAALALNHATELPSHRMINQLNLAPQGTQRLIGLREDLLAVPRASRSSGMAALDRELESAFTAWFNAGFLELRRIAWDSPASLLERIIRYEAVHTIHGWDDLRRRVEPVDRRCYGFFHPQMRDDPLIFVEVALTPQLPGAIHEVIAEERETMDPREASCAIFYSISNCQVGLKGIPFGNHLIKRVVGLLKEELPHLKTFATLSPVPGFAKWLASERGTDARLPGSGELKHLAARYLVEAKGKGGEPLDPVARFHLGNGARLEAIHANADLSANGQKQSHGVMVNYLYDLDEIEANYFALTEVGTIACSKAVQALLEESEGKKGGKKNGAAKGRDSVPA</sequence>
<dbReference type="InterPro" id="IPR038917">
    <property type="entry name" value="Malonyl_CoA_deC"/>
</dbReference>
<dbReference type="GO" id="GO:0006633">
    <property type="term" value="P:fatty acid biosynthetic process"/>
    <property type="evidence" value="ECO:0007669"/>
    <property type="project" value="InterPro"/>
</dbReference>
<dbReference type="EMBL" id="FVZE01000002">
    <property type="protein sequence ID" value="SLJ94055.1"/>
    <property type="molecule type" value="Genomic_DNA"/>
</dbReference>
<proteinExistence type="predicted"/>